<name>A0A5B8YR42_9FLAO</name>
<dbReference type="KEGG" id="anp:FK178_12635"/>
<dbReference type="RefSeq" id="WP_146835773.1">
    <property type="nucleotide sequence ID" value="NZ_CP042476.1"/>
</dbReference>
<dbReference type="OrthoDB" id="9803035at2"/>
<keyword evidence="4" id="KW-0443">Lipid metabolism</keyword>
<keyword evidence="6" id="KW-1133">Transmembrane helix</keyword>
<evidence type="ECO:0000256" key="2">
    <source>
        <dbReference type="ARBA" id="ARBA00022516"/>
    </source>
</evidence>
<comment type="pathway">
    <text evidence="1">Lipid metabolism.</text>
</comment>
<dbReference type="CDD" id="cd07989">
    <property type="entry name" value="LPLAT_AGPAT-like"/>
    <property type="match status" value="1"/>
</dbReference>
<keyword evidence="5 8" id="KW-0012">Acyltransferase</keyword>
<evidence type="ECO:0000259" key="7">
    <source>
        <dbReference type="SMART" id="SM00563"/>
    </source>
</evidence>
<keyword evidence="6" id="KW-0812">Transmembrane</keyword>
<evidence type="ECO:0000256" key="1">
    <source>
        <dbReference type="ARBA" id="ARBA00005189"/>
    </source>
</evidence>
<keyword evidence="6" id="KW-0472">Membrane</keyword>
<dbReference type="GO" id="GO:0006654">
    <property type="term" value="P:phosphatidic acid biosynthetic process"/>
    <property type="evidence" value="ECO:0007669"/>
    <property type="project" value="TreeGrafter"/>
</dbReference>
<reference evidence="8 9" key="1">
    <citation type="submission" date="2019-08" db="EMBL/GenBank/DDBJ databases">
        <title>Antarcticibacterium arcticum sp. nov., a bacterium isolated from marine sediment of the Canadian Beaufort Sea.</title>
        <authorList>
            <person name="Lee Y.M."/>
            <person name="Baek K."/>
            <person name="Lee D.-H."/>
            <person name="Shin S.C."/>
            <person name="Jin Y.K."/>
            <person name="Park Y."/>
        </authorList>
    </citation>
    <scope>NUCLEOTIDE SEQUENCE [LARGE SCALE GENOMIC DNA]</scope>
    <source>
        <strain evidence="8 9">PAMC 28998</strain>
    </source>
</reference>
<dbReference type="Pfam" id="PF01553">
    <property type="entry name" value="Acyltransferase"/>
    <property type="match status" value="1"/>
</dbReference>
<dbReference type="SUPFAM" id="SSF69593">
    <property type="entry name" value="Glycerol-3-phosphate (1)-acyltransferase"/>
    <property type="match status" value="1"/>
</dbReference>
<evidence type="ECO:0000256" key="6">
    <source>
        <dbReference type="SAM" id="Phobius"/>
    </source>
</evidence>
<evidence type="ECO:0000256" key="4">
    <source>
        <dbReference type="ARBA" id="ARBA00023098"/>
    </source>
</evidence>
<dbReference type="SMART" id="SM00563">
    <property type="entry name" value="PlsC"/>
    <property type="match status" value="1"/>
</dbReference>
<keyword evidence="3 8" id="KW-0808">Transferase</keyword>
<feature type="transmembrane region" description="Helical" evidence="6">
    <location>
        <begin position="14"/>
        <end position="34"/>
    </location>
</feature>
<protein>
    <submittedName>
        <fullName evidence="8">1-acyl-sn-glycerol-3-phosphate acyltransferase</fullName>
    </submittedName>
</protein>
<keyword evidence="9" id="KW-1185">Reference proteome</keyword>
<dbReference type="GO" id="GO:0003841">
    <property type="term" value="F:1-acylglycerol-3-phosphate O-acyltransferase activity"/>
    <property type="evidence" value="ECO:0007669"/>
    <property type="project" value="TreeGrafter"/>
</dbReference>
<proteinExistence type="predicted"/>
<gene>
    <name evidence="8" type="ORF">FK178_12635</name>
</gene>
<evidence type="ECO:0000256" key="3">
    <source>
        <dbReference type="ARBA" id="ARBA00022679"/>
    </source>
</evidence>
<dbReference type="PANTHER" id="PTHR10434">
    <property type="entry name" value="1-ACYL-SN-GLYCEROL-3-PHOSPHATE ACYLTRANSFERASE"/>
    <property type="match status" value="1"/>
</dbReference>
<keyword evidence="2" id="KW-0444">Lipid biosynthesis</keyword>
<organism evidence="8 9">
    <name type="scientific">Antarcticibacterium arcticum</name>
    <dbReference type="NCBI Taxonomy" id="2585771"/>
    <lineage>
        <taxon>Bacteria</taxon>
        <taxon>Pseudomonadati</taxon>
        <taxon>Bacteroidota</taxon>
        <taxon>Flavobacteriia</taxon>
        <taxon>Flavobacteriales</taxon>
        <taxon>Flavobacteriaceae</taxon>
        <taxon>Antarcticibacterium</taxon>
    </lineage>
</organism>
<dbReference type="Proteomes" id="UP000321954">
    <property type="component" value="Chromosome"/>
</dbReference>
<dbReference type="AlphaFoldDB" id="A0A5B8YR42"/>
<accession>A0A5B8YR42</accession>
<dbReference type="EMBL" id="CP042476">
    <property type="protein sequence ID" value="QED38509.1"/>
    <property type="molecule type" value="Genomic_DNA"/>
</dbReference>
<dbReference type="InterPro" id="IPR002123">
    <property type="entry name" value="Plipid/glycerol_acylTrfase"/>
</dbReference>
<feature type="domain" description="Phospholipid/glycerol acyltransferase" evidence="7">
    <location>
        <begin position="77"/>
        <end position="192"/>
    </location>
</feature>
<dbReference type="PANTHER" id="PTHR10434:SF64">
    <property type="entry name" value="1-ACYL-SN-GLYCEROL-3-PHOSPHATE ACYLTRANSFERASE-RELATED"/>
    <property type="match status" value="1"/>
</dbReference>
<evidence type="ECO:0000313" key="8">
    <source>
        <dbReference type="EMBL" id="QED38509.1"/>
    </source>
</evidence>
<evidence type="ECO:0000313" key="9">
    <source>
        <dbReference type="Proteomes" id="UP000321954"/>
    </source>
</evidence>
<sequence length="246" mass="28423">MKLLKYPLILVWRIWFYILMGLPIIVMLPFLVFFTSSEKYYPQYFVCARIWAKSILYGMGFIPKKITSAKLVKGKSYMFTANHTSIIDIMLMLAVVDHPFVFLGKKELARIPLFGYFYRRTCILVDRGSQKSRLEAFAEAQRRLKQGNSICIFPEGGVPANEKIILAPFKDGAFRLAIDHQIPIVPITFHDNKKRFSYTFFSGSPGKMRVKIHEIIPTRNKTQADKRALKDETFAVILEELRSPSL</sequence>
<evidence type="ECO:0000256" key="5">
    <source>
        <dbReference type="ARBA" id="ARBA00023315"/>
    </source>
</evidence>